<dbReference type="Gene3D" id="1.20.5.170">
    <property type="match status" value="1"/>
</dbReference>
<dbReference type="GO" id="GO:0090575">
    <property type="term" value="C:RNA polymerase II transcription regulator complex"/>
    <property type="evidence" value="ECO:0007669"/>
    <property type="project" value="TreeGrafter"/>
</dbReference>
<dbReference type="EMBL" id="CP134185">
    <property type="protein sequence ID" value="WPA98072.1"/>
    <property type="molecule type" value="Genomic_DNA"/>
</dbReference>
<protein>
    <recommendedName>
        <fullName evidence="4">BZIP domain-containing protein</fullName>
    </recommendedName>
</protein>
<keyword evidence="2" id="KW-0539">Nucleus</keyword>
<evidence type="ECO:0000259" key="4">
    <source>
        <dbReference type="PROSITE" id="PS00036"/>
    </source>
</evidence>
<accession>A0A2G5HXR7</accession>
<evidence type="ECO:0000313" key="6">
    <source>
        <dbReference type="EMBL" id="WPA98072.1"/>
    </source>
</evidence>
<sequence length="421" mass="46576">MQSQRPLAADASSLTATAGASEHDTAMQSSGAPSAMPQRKKKPGPKRDSKPAPNEKLERNRQAQRTHRERKEQYTKELELEVMRLKELFVQTTRERDDAIQSRDAAMLERDRLHEENLRLREHVQPAAATSSAGTDSGYESMSWTCDATRTNSFSDASGFPSMTANAPLQEVADRAPLASTHRLSIWDTEETRGFASDGPMLDIPTSQTIMACQRSSSSTGPITVKLAQELPAVELDYDELGLDFILTLERPCMGHIHYLHVRAHNYQASADGGMAGQPMEVPDDGENQHISGHAMMATAPLYTDIIERPGSRYPCQMPQLKRKDLVNLLNLSAALEISEPEIPPVRAWIKLMQDSRTRGFGAHDFEVLKASLLNKIHCYRFGAVIDEHDIDDALTQVCQVKEAAAVAAASPRANPRKLEP</sequence>
<proteinExistence type="predicted"/>
<dbReference type="Proteomes" id="UP001302367">
    <property type="component" value="Chromosome 2"/>
</dbReference>
<dbReference type="GO" id="GO:0001228">
    <property type="term" value="F:DNA-binding transcription activator activity, RNA polymerase II-specific"/>
    <property type="evidence" value="ECO:0007669"/>
    <property type="project" value="TreeGrafter"/>
</dbReference>
<reference evidence="6 8" key="2">
    <citation type="submission" date="2023-09" db="EMBL/GenBank/DDBJ databases">
        <title>Complete-Gapless Cercospora beticola genome.</title>
        <authorList>
            <person name="Wyatt N.A."/>
            <person name="Spanner R.E."/>
            <person name="Bolton M.D."/>
        </authorList>
    </citation>
    <scope>NUCLEOTIDE SEQUENCE [LARGE SCALE GENOMIC DNA]</scope>
    <source>
        <strain evidence="6">Cb09-40</strain>
    </source>
</reference>
<evidence type="ECO:0000313" key="8">
    <source>
        <dbReference type="Proteomes" id="UP001302367"/>
    </source>
</evidence>
<dbReference type="OrthoDB" id="2590011at2759"/>
<comment type="subcellular location">
    <subcellularLocation>
        <location evidence="1">Nucleus</location>
    </subcellularLocation>
</comment>
<feature type="compositionally biased region" description="Low complexity" evidence="3">
    <location>
        <begin position="7"/>
        <end position="20"/>
    </location>
</feature>
<gene>
    <name evidence="5" type="ORF">CB0940_05516</name>
    <name evidence="6" type="ORF">RHO25_002683</name>
</gene>
<dbReference type="PANTHER" id="PTHR40621:SF6">
    <property type="entry name" value="AP-1-LIKE TRANSCRIPTION FACTOR YAP1-RELATED"/>
    <property type="match status" value="1"/>
</dbReference>
<feature type="compositionally biased region" description="Basic and acidic residues" evidence="3">
    <location>
        <begin position="45"/>
        <end position="61"/>
    </location>
</feature>
<feature type="region of interest" description="Disordered" evidence="3">
    <location>
        <begin position="1"/>
        <end position="74"/>
    </location>
</feature>
<dbReference type="GO" id="GO:0000976">
    <property type="term" value="F:transcription cis-regulatory region binding"/>
    <property type="evidence" value="ECO:0007669"/>
    <property type="project" value="InterPro"/>
</dbReference>
<dbReference type="InterPro" id="IPR046347">
    <property type="entry name" value="bZIP_sf"/>
</dbReference>
<dbReference type="AlphaFoldDB" id="A0A2G5HXR7"/>
<dbReference type="CDD" id="cd14688">
    <property type="entry name" value="bZIP_YAP"/>
    <property type="match status" value="1"/>
</dbReference>
<evidence type="ECO:0000256" key="3">
    <source>
        <dbReference type="SAM" id="MobiDB-lite"/>
    </source>
</evidence>
<name>A0A2G5HXR7_CERBT</name>
<evidence type="ECO:0000313" key="5">
    <source>
        <dbReference type="EMBL" id="PIA97316.1"/>
    </source>
</evidence>
<dbReference type="PROSITE" id="PS00036">
    <property type="entry name" value="BZIP_BASIC"/>
    <property type="match status" value="1"/>
</dbReference>
<reference evidence="5 7" key="1">
    <citation type="submission" date="2015-10" db="EMBL/GenBank/DDBJ databases">
        <title>The cercosporin biosynthetic gene cluster was horizontally transferred to several fungal lineages and shown to be expanded in Cercospora beticola based on microsynteny with recipient genomes.</title>
        <authorList>
            <person name="De Jonge R."/>
            <person name="Ebert M.K."/>
            <person name="Suttle J.C."/>
            <person name="Jurick Ii W.M."/>
            <person name="Secor G.A."/>
            <person name="Thomma B.P."/>
            <person name="Van De Peer Y."/>
            <person name="Bolton M.D."/>
        </authorList>
    </citation>
    <scope>NUCLEOTIDE SEQUENCE [LARGE SCALE GENOMIC DNA]</scope>
    <source>
        <strain evidence="5 7">09-40</strain>
    </source>
</reference>
<dbReference type="InterPro" id="IPR050936">
    <property type="entry name" value="AP-1-like"/>
</dbReference>
<organism evidence="5 7">
    <name type="scientific">Cercospora beticola</name>
    <name type="common">Sugarbeet leaf spot fungus</name>
    <dbReference type="NCBI Taxonomy" id="122368"/>
    <lineage>
        <taxon>Eukaryota</taxon>
        <taxon>Fungi</taxon>
        <taxon>Dikarya</taxon>
        <taxon>Ascomycota</taxon>
        <taxon>Pezizomycotina</taxon>
        <taxon>Dothideomycetes</taxon>
        <taxon>Dothideomycetidae</taxon>
        <taxon>Mycosphaerellales</taxon>
        <taxon>Mycosphaerellaceae</taxon>
        <taxon>Cercospora</taxon>
    </lineage>
</organism>
<evidence type="ECO:0000256" key="2">
    <source>
        <dbReference type="ARBA" id="ARBA00023242"/>
    </source>
</evidence>
<evidence type="ECO:0000313" key="7">
    <source>
        <dbReference type="Proteomes" id="UP000230605"/>
    </source>
</evidence>
<dbReference type="InterPro" id="IPR004827">
    <property type="entry name" value="bZIP"/>
</dbReference>
<keyword evidence="8" id="KW-1185">Reference proteome</keyword>
<dbReference type="SUPFAM" id="SSF57959">
    <property type="entry name" value="Leucine zipper domain"/>
    <property type="match status" value="1"/>
</dbReference>
<dbReference type="PANTHER" id="PTHR40621">
    <property type="entry name" value="TRANSCRIPTION FACTOR KAPC-RELATED"/>
    <property type="match status" value="1"/>
</dbReference>
<dbReference type="Proteomes" id="UP000230605">
    <property type="component" value="Chromosome 2"/>
</dbReference>
<feature type="domain" description="BZIP" evidence="4">
    <location>
        <begin position="56"/>
        <end position="70"/>
    </location>
</feature>
<evidence type="ECO:0000256" key="1">
    <source>
        <dbReference type="ARBA" id="ARBA00004123"/>
    </source>
</evidence>
<dbReference type="EMBL" id="LKMD01000102">
    <property type="protein sequence ID" value="PIA97316.1"/>
    <property type="molecule type" value="Genomic_DNA"/>
</dbReference>